<evidence type="ECO:0000313" key="3">
    <source>
        <dbReference type="Proteomes" id="UP000006069"/>
    </source>
</evidence>
<proteinExistence type="predicted"/>
<dbReference type="eggNOG" id="COG1278">
    <property type="taxonomic scope" value="Bacteria"/>
</dbReference>
<dbReference type="OrthoDB" id="5493836at2"/>
<accession>K0YMN9</accession>
<dbReference type="Proteomes" id="UP000006069">
    <property type="component" value="Unassembled WGS sequence"/>
</dbReference>
<dbReference type="AlphaFoldDB" id="K0YMN9"/>
<evidence type="ECO:0000313" key="2">
    <source>
        <dbReference type="EMBL" id="EJZ84741.1"/>
    </source>
</evidence>
<sequence>MEEIMQEETILSSEDRLVIRRAADSSKYQDSPVPAELIEALSDDLTSFVFVPYSTKSKLSSLYGPGLDFVALVSADWKEAYERGVLRMHNERTISFPTHIEMANGEAVEVSIAQNLQEGALPWFLSYVPVVEHMKLRRDIEGDASDEGPKAPYAKSSLPPLFERGFEAMQESEDYLVGPVPQSVVEELESFADSLSSFAWVAQRWSEKIAECAKDDIDVLALLDRDWKFALSNRVLRYYEGKVIFPVSILRDDKETLVEVSLKRDREADRPGVMPWHVCFVDDFPRQKVRAGRALTDWAYLGNMDALVENLSEFALDEKWGFERDGEPKEYSILKSYLTYTFYRLQSEGKVLEDEEKGIAAFNTGLVDPTYEAIYACFSPSNMEQPWRFEAFCKAGSKMWGKKLVASFDPLPQRAAYFEKKEDLLFDGNRTLQRDVDHILLDNIDRLPEAFLAEELRGADDAIEALSRAVNAQDESSRRGAYDELRDAVESNVRIKRRLINRLDDAIELAQKRVEWNFKTAVPAFYPTKNTMSLLLPLDLTENDQPDVALVVELMESGAYIGQTILTMKMAYNNARLICRPDSDWLNTSLRVSDEEEG</sequence>
<keyword evidence="3" id="KW-1185">Reference proteome</keyword>
<organism evidence="2 3">
    <name type="scientific">Slackia piriformis YIT 12062</name>
    <dbReference type="NCBI Taxonomy" id="742818"/>
    <lineage>
        <taxon>Bacteria</taxon>
        <taxon>Bacillati</taxon>
        <taxon>Actinomycetota</taxon>
        <taxon>Coriobacteriia</taxon>
        <taxon>Eggerthellales</taxon>
        <taxon>Eggerthellaceae</taxon>
        <taxon>Slackia</taxon>
    </lineage>
</organism>
<dbReference type="InterPro" id="IPR024437">
    <property type="entry name" value="DUF3825"/>
</dbReference>
<protein>
    <recommendedName>
        <fullName evidence="1">DUF3825 domain-containing protein</fullName>
    </recommendedName>
</protein>
<dbReference type="Pfam" id="PF12873">
    <property type="entry name" value="DUF3825"/>
    <property type="match status" value="1"/>
</dbReference>
<dbReference type="InParanoid" id="K0YMN9"/>
<name>K0YMN9_9ACTN</name>
<dbReference type="HOGENOM" id="CLU_032124_0_0_11"/>
<reference evidence="2 3" key="1">
    <citation type="submission" date="2012-08" db="EMBL/GenBank/DDBJ databases">
        <title>The Genome Sequence of Slackia piriformis YIT 12062.</title>
        <authorList>
            <consortium name="The Broad Institute Genome Sequencing Platform"/>
            <person name="Earl A."/>
            <person name="Ward D."/>
            <person name="Feldgarden M."/>
            <person name="Gevers D."/>
            <person name="Morotomi M."/>
            <person name="Walker B."/>
            <person name="Young S.K."/>
            <person name="Zeng Q."/>
            <person name="Gargeya S."/>
            <person name="Fitzgerald M."/>
            <person name="Haas B."/>
            <person name="Abouelleil A."/>
            <person name="Alvarado L."/>
            <person name="Arachchi H.M."/>
            <person name="Berlin A.M."/>
            <person name="Chapman S.B."/>
            <person name="Goldberg J."/>
            <person name="Griggs A."/>
            <person name="Gujja S."/>
            <person name="Hansen M."/>
            <person name="Howarth C."/>
            <person name="Imamovic A."/>
            <person name="Larimer J."/>
            <person name="McCowen C."/>
            <person name="Montmayeur A."/>
            <person name="Murphy C."/>
            <person name="Neiman D."/>
            <person name="Pearson M."/>
            <person name="Priest M."/>
            <person name="Roberts A."/>
            <person name="Saif S."/>
            <person name="Shea T."/>
            <person name="Sisk P."/>
            <person name="Sykes S."/>
            <person name="Wortman J."/>
            <person name="Nusbaum C."/>
            <person name="Birren B."/>
        </authorList>
    </citation>
    <scope>NUCLEOTIDE SEQUENCE [LARGE SCALE GENOMIC DNA]</scope>
    <source>
        <strain evidence="2 3">YIT 12062</strain>
    </source>
</reference>
<evidence type="ECO:0000259" key="1">
    <source>
        <dbReference type="Pfam" id="PF12873"/>
    </source>
</evidence>
<dbReference type="EMBL" id="ADMD01000001">
    <property type="protein sequence ID" value="EJZ84741.1"/>
    <property type="molecule type" value="Genomic_DNA"/>
</dbReference>
<dbReference type="PATRIC" id="fig|742818.3.peg.384"/>
<gene>
    <name evidence="2" type="ORF">HMPREF9451_00345</name>
</gene>
<dbReference type="RefSeq" id="WP_009138581.1">
    <property type="nucleotide sequence ID" value="NZ_JH815198.1"/>
</dbReference>
<comment type="caution">
    <text evidence="2">The sequence shown here is derived from an EMBL/GenBank/DDBJ whole genome shotgun (WGS) entry which is preliminary data.</text>
</comment>
<feature type="domain" description="DUF3825" evidence="1">
    <location>
        <begin position="311"/>
        <end position="585"/>
    </location>
</feature>